<dbReference type="Pfam" id="PF04082">
    <property type="entry name" value="Fungal_trans"/>
    <property type="match status" value="1"/>
</dbReference>
<dbReference type="PROSITE" id="PS00463">
    <property type="entry name" value="ZN2_CY6_FUNGAL_1"/>
    <property type="match status" value="1"/>
</dbReference>
<dbReference type="PANTHER" id="PTHR31001">
    <property type="entry name" value="UNCHARACTERIZED TRANSCRIPTIONAL REGULATORY PROTEIN"/>
    <property type="match status" value="1"/>
</dbReference>
<dbReference type="STRING" id="42673.A0A2K0WPY2"/>
<feature type="compositionally biased region" description="Polar residues" evidence="4">
    <location>
        <begin position="78"/>
        <end position="104"/>
    </location>
</feature>
<dbReference type="CDD" id="cd00067">
    <property type="entry name" value="GAL4"/>
    <property type="match status" value="1"/>
</dbReference>
<reference evidence="6 7" key="1">
    <citation type="submission" date="2017-06" db="EMBL/GenBank/DDBJ databases">
        <title>Genome of Fusarium nygamai isolate CS10214.</title>
        <authorList>
            <person name="Gardiner D.M."/>
            <person name="Obanor F."/>
            <person name="Kazan K."/>
        </authorList>
    </citation>
    <scope>NUCLEOTIDE SEQUENCE [LARGE SCALE GENOMIC DNA]</scope>
    <source>
        <strain evidence="6 7">CS10214</strain>
    </source>
</reference>
<comment type="caution">
    <text evidence="6">The sequence shown here is derived from an EMBL/GenBank/DDBJ whole genome shotgun (WGS) entry which is preliminary data.</text>
</comment>
<accession>A0A2K0WPY2</accession>
<dbReference type="GO" id="GO:0003677">
    <property type="term" value="F:DNA binding"/>
    <property type="evidence" value="ECO:0007669"/>
    <property type="project" value="InterPro"/>
</dbReference>
<keyword evidence="2" id="KW-0479">Metal-binding</keyword>
<evidence type="ECO:0000259" key="5">
    <source>
        <dbReference type="PROSITE" id="PS50048"/>
    </source>
</evidence>
<feature type="region of interest" description="Disordered" evidence="4">
    <location>
        <begin position="1"/>
        <end position="21"/>
    </location>
</feature>
<dbReference type="SMART" id="SM00906">
    <property type="entry name" value="Fungal_trans"/>
    <property type="match status" value="1"/>
</dbReference>
<dbReference type="PROSITE" id="PS50048">
    <property type="entry name" value="ZN2_CY6_FUNGAL_2"/>
    <property type="match status" value="1"/>
</dbReference>
<dbReference type="OrthoDB" id="5431381at2759"/>
<dbReference type="Gene3D" id="4.10.240.10">
    <property type="entry name" value="Zn(2)-C6 fungal-type DNA-binding domain"/>
    <property type="match status" value="1"/>
</dbReference>
<protein>
    <recommendedName>
        <fullName evidence="5">Zn(2)-C6 fungal-type domain-containing protein</fullName>
    </recommendedName>
</protein>
<comment type="subcellular location">
    <subcellularLocation>
        <location evidence="1">Nucleus</location>
    </subcellularLocation>
</comment>
<dbReference type="SUPFAM" id="SSF57701">
    <property type="entry name" value="Zn2/Cys6 DNA-binding domain"/>
    <property type="match status" value="1"/>
</dbReference>
<dbReference type="CDD" id="cd12148">
    <property type="entry name" value="fungal_TF_MHR"/>
    <property type="match status" value="1"/>
</dbReference>
<evidence type="ECO:0000256" key="4">
    <source>
        <dbReference type="SAM" id="MobiDB-lite"/>
    </source>
</evidence>
<dbReference type="InterPro" id="IPR007219">
    <property type="entry name" value="XnlR_reg_dom"/>
</dbReference>
<proteinExistence type="predicted"/>
<gene>
    <name evidence="6" type="ORF">FNYG_02339</name>
</gene>
<evidence type="ECO:0000256" key="1">
    <source>
        <dbReference type="ARBA" id="ARBA00004123"/>
    </source>
</evidence>
<feature type="compositionally biased region" description="Basic and acidic residues" evidence="4">
    <location>
        <begin position="1"/>
        <end position="11"/>
    </location>
</feature>
<evidence type="ECO:0000256" key="2">
    <source>
        <dbReference type="ARBA" id="ARBA00022723"/>
    </source>
</evidence>
<dbReference type="EMBL" id="MTQA01000041">
    <property type="protein sequence ID" value="PNP84314.1"/>
    <property type="molecule type" value="Genomic_DNA"/>
</dbReference>
<dbReference type="PANTHER" id="PTHR31001:SF49">
    <property type="entry name" value="ZN(II)2CYS6 TRANSCRIPTION FACTOR (EUROFUNG)"/>
    <property type="match status" value="1"/>
</dbReference>
<dbReference type="Proteomes" id="UP000236664">
    <property type="component" value="Unassembled WGS sequence"/>
</dbReference>
<evidence type="ECO:0000313" key="7">
    <source>
        <dbReference type="Proteomes" id="UP000236664"/>
    </source>
</evidence>
<evidence type="ECO:0000256" key="3">
    <source>
        <dbReference type="ARBA" id="ARBA00023242"/>
    </source>
</evidence>
<keyword evidence="7" id="KW-1185">Reference proteome</keyword>
<dbReference type="SMART" id="SM00066">
    <property type="entry name" value="GAL4"/>
    <property type="match status" value="1"/>
</dbReference>
<keyword evidence="3" id="KW-0539">Nucleus</keyword>
<dbReference type="GO" id="GO:0006351">
    <property type="term" value="P:DNA-templated transcription"/>
    <property type="evidence" value="ECO:0007669"/>
    <property type="project" value="InterPro"/>
</dbReference>
<name>A0A2K0WPY2_GIBNY</name>
<feature type="domain" description="Zn(2)-C6 fungal-type" evidence="5">
    <location>
        <begin position="16"/>
        <end position="47"/>
    </location>
</feature>
<dbReference type="Pfam" id="PF00172">
    <property type="entry name" value="Zn_clus"/>
    <property type="match status" value="1"/>
</dbReference>
<evidence type="ECO:0000313" key="6">
    <source>
        <dbReference type="EMBL" id="PNP84314.1"/>
    </source>
</evidence>
<dbReference type="InterPro" id="IPR050613">
    <property type="entry name" value="Sec_Metabolite_Reg"/>
</dbReference>
<sequence>MMGATKVEKRNRPPKSCEPCRTRKLKCNRSLPCDTCNRRNNRTLCHYASNADRQDKRADRNESVADRLKNLESLIATAAQNTQTPNPTSSTYPSENASQKQPGSDNVPLSGVSRSEAVASTADTISSGLVGQVDSSHWSSMLENINPIRDGLPAESSHTSTISSTTLNNDVLTNEANFDMGSPDGLTLEHILSAVPPRQVCDTLVSVFFLSHYTMMPILHPTKFQQEYESFWDTPSETSPVWIALLLALLSLSAGVYEISGMARSSQFHIPSSKALSKKTQECLLLSNYTSANEHAVEAFLLLLVGCWLRAKVSDTNLWFLMGRAVQLAICKGYHRDSTKVPGSRISPFDGEIRRRVWVCLYQLDSLMSFQMGLPSMIPSDFCDTELPRNLKQSDFYPGIAELPPPRPLSETTTISYAIVKASVMGMFKKVVKHTRYVTPLSYEETISLDAEVRAVYDKIPDNFKYKPLNSFIVDEISIIMSRTTIELLYLKSIIVLHRQYLTDRQDSRFAFSRKASLEAAERLLERQTEINQLTLPGGLLHDKKWIITSLTLSDFTLAAMVICLDLTVAIRNSIRTGTNTEEDELRKSLKIIEKAHGIWSSSSETSEGRIVSHALDSTIRRVNEFINTSSASATALGWSASTADTETPGYIMNNFDMIDSIDWSLLDNQIQDPSSIQDFDLDMWLMDTAGPLELL</sequence>
<dbReference type="GO" id="GO:0000981">
    <property type="term" value="F:DNA-binding transcription factor activity, RNA polymerase II-specific"/>
    <property type="evidence" value="ECO:0007669"/>
    <property type="project" value="InterPro"/>
</dbReference>
<dbReference type="InterPro" id="IPR001138">
    <property type="entry name" value="Zn2Cys6_DnaBD"/>
</dbReference>
<dbReference type="GO" id="GO:0008270">
    <property type="term" value="F:zinc ion binding"/>
    <property type="evidence" value="ECO:0007669"/>
    <property type="project" value="InterPro"/>
</dbReference>
<dbReference type="GO" id="GO:0005634">
    <property type="term" value="C:nucleus"/>
    <property type="evidence" value="ECO:0007669"/>
    <property type="project" value="UniProtKB-SubCell"/>
</dbReference>
<dbReference type="InterPro" id="IPR036864">
    <property type="entry name" value="Zn2-C6_fun-type_DNA-bd_sf"/>
</dbReference>
<dbReference type="AlphaFoldDB" id="A0A2K0WPY2"/>
<organism evidence="6 7">
    <name type="scientific">Gibberella nygamai</name>
    <name type="common">Bean root rot disease fungus</name>
    <name type="synonym">Fusarium nygamai</name>
    <dbReference type="NCBI Taxonomy" id="42673"/>
    <lineage>
        <taxon>Eukaryota</taxon>
        <taxon>Fungi</taxon>
        <taxon>Dikarya</taxon>
        <taxon>Ascomycota</taxon>
        <taxon>Pezizomycotina</taxon>
        <taxon>Sordariomycetes</taxon>
        <taxon>Hypocreomycetidae</taxon>
        <taxon>Hypocreales</taxon>
        <taxon>Nectriaceae</taxon>
        <taxon>Fusarium</taxon>
        <taxon>Fusarium fujikuroi species complex</taxon>
    </lineage>
</organism>
<feature type="region of interest" description="Disordered" evidence="4">
    <location>
        <begin position="78"/>
        <end position="115"/>
    </location>
</feature>